<dbReference type="InterPro" id="IPR029476">
    <property type="entry name" value="DNase_NucA_NucB"/>
</dbReference>
<dbReference type="Proteomes" id="UP000270343">
    <property type="component" value="Unassembled WGS sequence"/>
</dbReference>
<evidence type="ECO:0000256" key="1">
    <source>
        <dbReference type="SAM" id="SignalP"/>
    </source>
</evidence>
<evidence type="ECO:0000313" key="4">
    <source>
        <dbReference type="Proteomes" id="UP000270343"/>
    </source>
</evidence>
<organism evidence="3 4">
    <name type="scientific">Streptomyces klenkii</name>
    <dbReference type="NCBI Taxonomy" id="1420899"/>
    <lineage>
        <taxon>Bacteria</taxon>
        <taxon>Bacillati</taxon>
        <taxon>Actinomycetota</taxon>
        <taxon>Actinomycetes</taxon>
        <taxon>Kitasatosporales</taxon>
        <taxon>Streptomycetaceae</taxon>
        <taxon>Streptomyces</taxon>
    </lineage>
</organism>
<reference evidence="3 4" key="1">
    <citation type="journal article" date="2015" name="Antonie Van Leeuwenhoek">
        <title>Streptomyces klenkii sp. nov., isolated from deep marine sediment.</title>
        <authorList>
            <person name="Veyisoglu A."/>
            <person name="Sahin N."/>
        </authorList>
    </citation>
    <scope>NUCLEOTIDE SEQUENCE [LARGE SCALE GENOMIC DNA]</scope>
    <source>
        <strain evidence="3 4">KCTC 29202</strain>
    </source>
</reference>
<dbReference type="RefSeq" id="WP_120757539.1">
    <property type="nucleotide sequence ID" value="NZ_JBIBGF010000009.1"/>
</dbReference>
<sequence length="362" mass="38743">MAARGTLLAAAAAGALALGAASPAAAAQGQDEQQKQQKTRIEIREALPSEIPQDAALSAQAAGCRVGEQVSDRFSSCAEKYLIVSIVEIPSGKVIGTALFDAKNKTRLNYKSATWEQEAVLKMVRSFGVAKFGTMASAEVDCKASQGNGCTSAPGVIGPKVFWGIWGATTNTYTFKVTSPGDALVGHAPQTKVTVSHPSSPEKAHFTLGNIAPVRCDSAKNIGNIGRGCVHPLVKPVYRLSKGDKAVKGVAEHIEDAQHKLKKPWGAVNKGYPLHRLPNGDLSRANRDTACTTAVKNRYKPKSCDEYPFAGSYEGAAVNPDYSTAPVPLSENRTEGGFKYRGKFIMQNRVLDYDEFWVEITK</sequence>
<accession>A0A3B0AZU9</accession>
<protein>
    <recommendedName>
        <fullName evidence="2">Deoxyribonuclease NucA/NucB domain-containing protein</fullName>
    </recommendedName>
</protein>
<keyword evidence="4" id="KW-1185">Reference proteome</keyword>
<gene>
    <name evidence="3" type="ORF">D7231_23605</name>
</gene>
<name>A0A3B0AZU9_9ACTN</name>
<dbReference type="AlphaFoldDB" id="A0A3B0AZU9"/>
<feature type="chain" id="PRO_5017266418" description="Deoxyribonuclease NucA/NucB domain-containing protein" evidence="1">
    <location>
        <begin position="27"/>
        <end position="362"/>
    </location>
</feature>
<feature type="domain" description="Deoxyribonuclease NucA/NucB" evidence="2">
    <location>
        <begin position="288"/>
        <end position="337"/>
    </location>
</feature>
<dbReference type="OrthoDB" id="3658262at2"/>
<evidence type="ECO:0000313" key="3">
    <source>
        <dbReference type="EMBL" id="RKN65811.1"/>
    </source>
</evidence>
<dbReference type="Pfam" id="PF14040">
    <property type="entry name" value="DNase_NucA_NucB"/>
    <property type="match status" value="1"/>
</dbReference>
<comment type="caution">
    <text evidence="3">The sequence shown here is derived from an EMBL/GenBank/DDBJ whole genome shotgun (WGS) entry which is preliminary data.</text>
</comment>
<dbReference type="EMBL" id="RBAM01000010">
    <property type="protein sequence ID" value="RKN65811.1"/>
    <property type="molecule type" value="Genomic_DNA"/>
</dbReference>
<evidence type="ECO:0000259" key="2">
    <source>
        <dbReference type="Pfam" id="PF14040"/>
    </source>
</evidence>
<dbReference type="InterPro" id="IPR006311">
    <property type="entry name" value="TAT_signal"/>
</dbReference>
<proteinExistence type="predicted"/>
<keyword evidence="1" id="KW-0732">Signal</keyword>
<feature type="signal peptide" evidence="1">
    <location>
        <begin position="1"/>
        <end position="26"/>
    </location>
</feature>
<dbReference type="PROSITE" id="PS51318">
    <property type="entry name" value="TAT"/>
    <property type="match status" value="1"/>
</dbReference>